<evidence type="ECO:0000256" key="6">
    <source>
        <dbReference type="SAM" id="Phobius"/>
    </source>
</evidence>
<dbReference type="SUPFAM" id="SSF53474">
    <property type="entry name" value="alpha/beta-Hydrolases"/>
    <property type="match status" value="1"/>
</dbReference>
<organism evidence="7 8">
    <name type="scientific">Antrihabitans stalactiti</name>
    <dbReference type="NCBI Taxonomy" id="2584121"/>
    <lineage>
        <taxon>Bacteria</taxon>
        <taxon>Bacillati</taxon>
        <taxon>Actinomycetota</taxon>
        <taxon>Actinomycetes</taxon>
        <taxon>Mycobacteriales</taxon>
        <taxon>Nocardiaceae</taxon>
        <taxon>Antrihabitans</taxon>
    </lineage>
</organism>
<dbReference type="Gene3D" id="3.40.50.1820">
    <property type="entry name" value="alpha/beta hydrolase"/>
    <property type="match status" value="1"/>
</dbReference>
<keyword evidence="8" id="KW-1185">Reference proteome</keyword>
<dbReference type="Proteomes" id="UP000535543">
    <property type="component" value="Unassembled WGS sequence"/>
</dbReference>
<evidence type="ECO:0000256" key="4">
    <source>
        <dbReference type="ARBA" id="ARBA00023157"/>
    </source>
</evidence>
<keyword evidence="2" id="KW-0719">Serine esterase</keyword>
<feature type="region of interest" description="Disordered" evidence="5">
    <location>
        <begin position="588"/>
        <end position="614"/>
    </location>
</feature>
<evidence type="ECO:0000256" key="1">
    <source>
        <dbReference type="ARBA" id="ARBA00007534"/>
    </source>
</evidence>
<keyword evidence="3" id="KW-0378">Hydrolase</keyword>
<keyword evidence="6" id="KW-0812">Transmembrane</keyword>
<reference evidence="7 8" key="2">
    <citation type="submission" date="2020-06" db="EMBL/GenBank/DDBJ databases">
        <title>Antribacter stalactiti gen. nov., sp. nov., a new member of the family Nacardiaceae isolated from a cave.</title>
        <authorList>
            <person name="Kim I.S."/>
        </authorList>
    </citation>
    <scope>NUCLEOTIDE SEQUENCE [LARGE SCALE GENOMIC DNA]</scope>
    <source>
        <strain evidence="7 8">YC2-7</strain>
    </source>
</reference>
<sequence length="614" mass="64157">MRKPVQRRLIVGNLIVPGTFGLAVLVAAPWANPSAPSTTATALTSSTSDVCYDMVNISVAGRGDIPREGTNQFVMASDGTRLPVSDDYHSDWLDPVVSAPSSAVGPGSYESLYLEYPANMATYEDSINAGVANTEQVIRAIQVSCPDTKFSIVGYSEGADVVRRVTTKIGNQTPNSSGDYEIVDPDDIVGVVILADNGRTRGEAPFPGAENEFQNPDGFNVPFQSGRKSASGAGAISGTSGGFGALNGKVASFCAEGDLTCSAPENIALLQLAANVGRQINVDALERDGLTPATGADVAVVLGRIAIAAFTDIANNPDWMRSDETFLDVLLKVSDPAYDPNAPKAPVSKDYVSAPQLIDVVYLPDKIRKEVIGFIGDNQNTLQVAMSDPYKTTLDHDTGHHFDYWKDADQANGKTMTTAEYAAAWLTHLAQEADQKKATDAAKRENTAVLAADTTTRTAEKANSTNTFASVTTTGAAATTTPSTPTTTTKATVPLVPANLVPQNQAAQNPFAQNPALQYKVAAPTTTTVPTTTVPTTTAVPTTTEQAAVAAETFQVPTVTVPPLTVPTYDVPPAAAIEPDPVPVTVPTTAPVAVEPTTTTAAPTTTTSTTPPVK</sequence>
<accession>A0A848KAR3</accession>
<evidence type="ECO:0000256" key="2">
    <source>
        <dbReference type="ARBA" id="ARBA00022487"/>
    </source>
</evidence>
<feature type="transmembrane region" description="Helical" evidence="6">
    <location>
        <begin position="9"/>
        <end position="31"/>
    </location>
</feature>
<evidence type="ECO:0000313" key="8">
    <source>
        <dbReference type="Proteomes" id="UP000535543"/>
    </source>
</evidence>
<name>A0A848KAR3_9NOCA</name>
<dbReference type="PANTHER" id="PTHR33630:SF9">
    <property type="entry name" value="CUTINASE 4"/>
    <property type="match status" value="1"/>
</dbReference>
<dbReference type="RefSeq" id="WP_169586267.1">
    <property type="nucleotide sequence ID" value="NZ_VCQU01000003.1"/>
</dbReference>
<keyword evidence="6" id="KW-0472">Membrane</keyword>
<dbReference type="Pfam" id="PF01083">
    <property type="entry name" value="Cutinase"/>
    <property type="match status" value="1"/>
</dbReference>
<gene>
    <name evidence="7" type="ORF">FGL95_10245</name>
</gene>
<protein>
    <submittedName>
        <fullName evidence="7">Cutinase family protein</fullName>
    </submittedName>
</protein>
<evidence type="ECO:0000256" key="3">
    <source>
        <dbReference type="ARBA" id="ARBA00022801"/>
    </source>
</evidence>
<keyword evidence="4" id="KW-1015">Disulfide bond</keyword>
<evidence type="ECO:0000313" key="7">
    <source>
        <dbReference type="EMBL" id="NMN95409.1"/>
    </source>
</evidence>
<dbReference type="GO" id="GO:0052689">
    <property type="term" value="F:carboxylic ester hydrolase activity"/>
    <property type="evidence" value="ECO:0007669"/>
    <property type="project" value="UniProtKB-KW"/>
</dbReference>
<evidence type="ECO:0000256" key="5">
    <source>
        <dbReference type="SAM" id="MobiDB-lite"/>
    </source>
</evidence>
<dbReference type="AlphaFoldDB" id="A0A848KAR3"/>
<dbReference type="SMART" id="SM01110">
    <property type="entry name" value="Cutinase"/>
    <property type="match status" value="1"/>
</dbReference>
<dbReference type="InterPro" id="IPR000675">
    <property type="entry name" value="Cutinase/axe"/>
</dbReference>
<proteinExistence type="inferred from homology"/>
<keyword evidence="6" id="KW-1133">Transmembrane helix</keyword>
<reference evidence="7 8" key="1">
    <citation type="submission" date="2019-05" db="EMBL/GenBank/DDBJ databases">
        <authorList>
            <person name="Lee S.D."/>
        </authorList>
    </citation>
    <scope>NUCLEOTIDE SEQUENCE [LARGE SCALE GENOMIC DNA]</scope>
    <source>
        <strain evidence="7 8">YC2-7</strain>
    </source>
</reference>
<dbReference type="InterPro" id="IPR029058">
    <property type="entry name" value="AB_hydrolase_fold"/>
</dbReference>
<dbReference type="EMBL" id="VCQU01000003">
    <property type="protein sequence ID" value="NMN95409.1"/>
    <property type="molecule type" value="Genomic_DNA"/>
</dbReference>
<dbReference type="PANTHER" id="PTHR33630">
    <property type="entry name" value="CUTINASE RV1984C-RELATED-RELATED"/>
    <property type="match status" value="1"/>
</dbReference>
<comment type="similarity">
    <text evidence="1">Belongs to the cutinase family.</text>
</comment>
<comment type="caution">
    <text evidence="7">The sequence shown here is derived from an EMBL/GenBank/DDBJ whole genome shotgun (WGS) entry which is preliminary data.</text>
</comment>